<keyword evidence="2" id="KW-0808">Transferase</keyword>
<gene>
    <name evidence="2" type="ORF">PMG71_01640</name>
</gene>
<organism evidence="2 3">
    <name type="scientific">Roseofilum acuticapitatum BLCC-M154</name>
    <dbReference type="NCBI Taxonomy" id="3022444"/>
    <lineage>
        <taxon>Bacteria</taxon>
        <taxon>Bacillati</taxon>
        <taxon>Cyanobacteriota</taxon>
        <taxon>Cyanophyceae</taxon>
        <taxon>Desertifilales</taxon>
        <taxon>Desertifilaceae</taxon>
        <taxon>Roseofilum</taxon>
        <taxon>Roseofilum acuticapitatum</taxon>
    </lineage>
</organism>
<comment type="caution">
    <text evidence="2">The sequence shown here is derived from an EMBL/GenBank/DDBJ whole genome shotgun (WGS) entry which is preliminary data.</text>
</comment>
<name>A0ABT7AP90_9CYAN</name>
<protein>
    <submittedName>
        <fullName evidence="2">FkbM family methyltransferase</fullName>
    </submittedName>
</protein>
<dbReference type="InterPro" id="IPR006342">
    <property type="entry name" value="FkbM_mtfrase"/>
</dbReference>
<dbReference type="EMBL" id="JAQOSP010000006">
    <property type="protein sequence ID" value="MDJ1168126.1"/>
    <property type="molecule type" value="Genomic_DNA"/>
</dbReference>
<dbReference type="GO" id="GO:0008168">
    <property type="term" value="F:methyltransferase activity"/>
    <property type="evidence" value="ECO:0007669"/>
    <property type="project" value="UniProtKB-KW"/>
</dbReference>
<dbReference type="PANTHER" id="PTHR34203:SF15">
    <property type="entry name" value="SLL1173 PROTEIN"/>
    <property type="match status" value="1"/>
</dbReference>
<dbReference type="NCBIfam" id="TIGR01444">
    <property type="entry name" value="fkbM_fam"/>
    <property type="match status" value="1"/>
</dbReference>
<accession>A0ABT7AP90</accession>
<evidence type="ECO:0000313" key="2">
    <source>
        <dbReference type="EMBL" id="MDJ1168126.1"/>
    </source>
</evidence>
<dbReference type="InterPro" id="IPR052514">
    <property type="entry name" value="SAM-dependent_MTase"/>
</dbReference>
<dbReference type="SUPFAM" id="SSF53335">
    <property type="entry name" value="S-adenosyl-L-methionine-dependent methyltransferases"/>
    <property type="match status" value="1"/>
</dbReference>
<reference evidence="2 3" key="1">
    <citation type="submission" date="2023-01" db="EMBL/GenBank/DDBJ databases">
        <title>Novel diversity within Roseofilum (Cyanobacteria; Desertifilaceae) from marine benthic mats with descriptions of four novel species.</title>
        <authorList>
            <person name="Wang Y."/>
            <person name="Berthold D.E."/>
            <person name="Hu J."/>
            <person name="Lefler F.W."/>
            <person name="Laughinghouse H.D. IV."/>
        </authorList>
    </citation>
    <scope>NUCLEOTIDE SEQUENCE [LARGE SCALE GENOMIC DNA]</scope>
    <source>
        <strain evidence="2 3">BLCC-M154</strain>
    </source>
</reference>
<dbReference type="RefSeq" id="WP_283751893.1">
    <property type="nucleotide sequence ID" value="NZ_JAQOSP010000006.1"/>
</dbReference>
<proteinExistence type="predicted"/>
<dbReference type="Proteomes" id="UP001235303">
    <property type="component" value="Unassembled WGS sequence"/>
</dbReference>
<keyword evidence="3" id="KW-1185">Reference proteome</keyword>
<evidence type="ECO:0000313" key="3">
    <source>
        <dbReference type="Proteomes" id="UP001235303"/>
    </source>
</evidence>
<sequence>MSFFELLDSCHRFIARSNPLFYLVIKVRNQCNLILRYHLSDGIDPVKNGESIVANIIAKNSSAFIDVGANIGNWSSAFLEGSSNDVRGLLFEPSNYAIEKLNSRFCENKNLNIVQACVADEPGSMKFYEEPEAGETSSLVKGASNSNAIEKTIEVTTIDIELERLNWEYVDFLKIDAEGYDLKVIRGAYKFLHAQKIGVVQFEYNLPWKHAESTLFSAISLLNSCGYQVFLLKGTGLYTMSYDIYGEYFSYSNFIAVAPQCMPMLNSLIQGVI</sequence>
<dbReference type="InterPro" id="IPR029063">
    <property type="entry name" value="SAM-dependent_MTases_sf"/>
</dbReference>
<dbReference type="GO" id="GO:0032259">
    <property type="term" value="P:methylation"/>
    <property type="evidence" value="ECO:0007669"/>
    <property type="project" value="UniProtKB-KW"/>
</dbReference>
<evidence type="ECO:0000259" key="1">
    <source>
        <dbReference type="Pfam" id="PF05050"/>
    </source>
</evidence>
<dbReference type="Gene3D" id="3.40.50.150">
    <property type="entry name" value="Vaccinia Virus protein VP39"/>
    <property type="match status" value="1"/>
</dbReference>
<dbReference type="Pfam" id="PF05050">
    <property type="entry name" value="Methyltransf_21"/>
    <property type="match status" value="1"/>
</dbReference>
<feature type="domain" description="Methyltransferase FkbM" evidence="1">
    <location>
        <begin position="66"/>
        <end position="229"/>
    </location>
</feature>
<dbReference type="PANTHER" id="PTHR34203">
    <property type="entry name" value="METHYLTRANSFERASE, FKBM FAMILY PROTEIN"/>
    <property type="match status" value="1"/>
</dbReference>
<keyword evidence="2" id="KW-0489">Methyltransferase</keyword>